<dbReference type="InterPro" id="IPR000644">
    <property type="entry name" value="CBS_dom"/>
</dbReference>
<dbReference type="InterPro" id="IPR051462">
    <property type="entry name" value="CBS_domain-containing"/>
</dbReference>
<dbReference type="PROSITE" id="PS51371">
    <property type="entry name" value="CBS"/>
    <property type="match status" value="4"/>
</dbReference>
<dbReference type="PANTHER" id="PTHR48108">
    <property type="entry name" value="CBS DOMAIN-CONTAINING PROTEIN CBSX2, CHLOROPLASTIC"/>
    <property type="match status" value="1"/>
</dbReference>
<sequence length="308" mass="34156">MNRNIKRNDTKFVKRSLDRGPVEFKTRIPEKESEIVKIGKKDVVTIPRSMTISGATNTMTEYGYRRLPVTDPGTEKLEGILTSMDIVRLMGGGDSYKLIKNSNSGNLYSGLNESVREIMSNEMIVVTSKESIQDTISKMISSGIGGIPIIEEDNKVIGIITERDIVGFISDIMAPEKVEEWMSKDLVTVDISANIKELSKKMVKGGFRRLPVKRDNKLAGIVTSTDILRYVGSGKIYQKLVTGKVEEALNVSVKEVMTSNVVTTREEETLHDVAEKMGSKNIGCLPVIKNGDLIGIITERDLIRSIIE</sequence>
<protein>
    <submittedName>
        <fullName evidence="4">CBS domain containing protein</fullName>
    </submittedName>
</protein>
<evidence type="ECO:0000313" key="4">
    <source>
        <dbReference type="EMBL" id="OKY78196.1"/>
    </source>
</evidence>
<accession>A0A1Q6DV16</accession>
<reference evidence="4" key="1">
    <citation type="submission" date="2016-12" db="EMBL/GenBank/DDBJ databases">
        <title>Discovery of methanogenic haloarchaea.</title>
        <authorList>
            <person name="Sorokin D.Y."/>
            <person name="Makarova K.S."/>
            <person name="Abbas B."/>
            <person name="Ferrer M."/>
            <person name="Golyshin P.N."/>
        </authorList>
    </citation>
    <scope>NUCLEOTIDE SEQUENCE [LARGE SCALE GENOMIC DNA]</scope>
    <source>
        <strain evidence="4">HMET1</strain>
    </source>
</reference>
<feature type="domain" description="CBS" evidence="3">
    <location>
        <begin position="38"/>
        <end position="98"/>
    </location>
</feature>
<evidence type="ECO:0000256" key="2">
    <source>
        <dbReference type="PROSITE-ProRule" id="PRU00703"/>
    </source>
</evidence>
<dbReference type="AlphaFoldDB" id="A0A1Q6DV16"/>
<dbReference type="Pfam" id="PF00571">
    <property type="entry name" value="CBS"/>
    <property type="match status" value="4"/>
</dbReference>
<dbReference type="InParanoid" id="A0A1Q6DV16"/>
<dbReference type="FunCoup" id="A0A1Q6DV16">
    <property type="interactions" value="14"/>
</dbReference>
<feature type="domain" description="CBS" evidence="3">
    <location>
        <begin position="182"/>
        <end position="240"/>
    </location>
</feature>
<feature type="domain" description="CBS" evidence="3">
    <location>
        <begin position="119"/>
        <end position="176"/>
    </location>
</feature>
<comment type="caution">
    <text evidence="4">The sequence shown here is derived from an EMBL/GenBank/DDBJ whole genome shotgun (WGS) entry which is preliminary data.</text>
</comment>
<dbReference type="SMART" id="SM00116">
    <property type="entry name" value="CBS"/>
    <property type="match status" value="4"/>
</dbReference>
<keyword evidence="2" id="KW-0129">CBS domain</keyword>
<gene>
    <name evidence="4" type="ORF">BTN85_0682</name>
</gene>
<name>A0A1Q6DV16_METT1</name>
<organism evidence="4 5">
    <name type="scientific">Methanohalarchaeum thermophilum</name>
    <dbReference type="NCBI Taxonomy" id="1903181"/>
    <lineage>
        <taxon>Archaea</taxon>
        <taxon>Methanobacteriati</taxon>
        <taxon>Methanobacteriota</taxon>
        <taxon>Methanonatronarchaeia</taxon>
        <taxon>Methanonatronarchaeales</taxon>
        <taxon>Methanonatronarchaeaceae</taxon>
        <taxon>Candidatus Methanohalarchaeum</taxon>
    </lineage>
</organism>
<dbReference type="EMBL" id="MSDW01000001">
    <property type="protein sequence ID" value="OKY78196.1"/>
    <property type="molecule type" value="Genomic_DNA"/>
</dbReference>
<proteinExistence type="predicted"/>
<dbReference type="Gene3D" id="3.10.580.10">
    <property type="entry name" value="CBS-domain"/>
    <property type="match status" value="2"/>
</dbReference>
<dbReference type="PANTHER" id="PTHR48108:SF26">
    <property type="entry name" value="CBS DOMAIN-CONTAINING PROTEIN DDB_G0289609"/>
    <property type="match status" value="1"/>
</dbReference>
<feature type="domain" description="CBS" evidence="3">
    <location>
        <begin position="257"/>
        <end position="308"/>
    </location>
</feature>
<keyword evidence="5" id="KW-1185">Reference proteome</keyword>
<evidence type="ECO:0000256" key="1">
    <source>
        <dbReference type="ARBA" id="ARBA00022737"/>
    </source>
</evidence>
<dbReference type="SUPFAM" id="SSF54631">
    <property type="entry name" value="CBS-domain pair"/>
    <property type="match status" value="2"/>
</dbReference>
<dbReference type="InterPro" id="IPR046342">
    <property type="entry name" value="CBS_dom_sf"/>
</dbReference>
<keyword evidence="1" id="KW-0677">Repeat</keyword>
<dbReference type="STRING" id="1903181.BTN85_0682"/>
<dbReference type="Proteomes" id="UP000185744">
    <property type="component" value="Unassembled WGS sequence"/>
</dbReference>
<evidence type="ECO:0000259" key="3">
    <source>
        <dbReference type="PROSITE" id="PS51371"/>
    </source>
</evidence>
<evidence type="ECO:0000313" key="5">
    <source>
        <dbReference type="Proteomes" id="UP000185744"/>
    </source>
</evidence>